<evidence type="ECO:0000313" key="13">
    <source>
        <dbReference type="Proteomes" id="UP000294546"/>
    </source>
</evidence>
<protein>
    <submittedName>
        <fullName evidence="12">Methyl-accepting chemotaxis protein</fullName>
    </submittedName>
</protein>
<comment type="similarity">
    <text evidence="6">Belongs to the methyl-accepting chemotaxis (MCP) protein family.</text>
</comment>
<proteinExistence type="inferred from homology"/>
<gene>
    <name evidence="12" type="ORF">CLV83_0567</name>
</gene>
<organism evidence="12 13">
    <name type="scientific">Marinobacterium mangrovicola</name>
    <dbReference type="NCBI Taxonomy" id="1476959"/>
    <lineage>
        <taxon>Bacteria</taxon>
        <taxon>Pseudomonadati</taxon>
        <taxon>Pseudomonadota</taxon>
        <taxon>Gammaproteobacteria</taxon>
        <taxon>Oceanospirillales</taxon>
        <taxon>Oceanospirillaceae</taxon>
        <taxon>Marinobacterium</taxon>
    </lineage>
</organism>
<dbReference type="GO" id="GO:0006935">
    <property type="term" value="P:chemotaxis"/>
    <property type="evidence" value="ECO:0007669"/>
    <property type="project" value="UniProtKB-ARBA"/>
</dbReference>
<dbReference type="SMART" id="SM00283">
    <property type="entry name" value="MA"/>
    <property type="match status" value="1"/>
</dbReference>
<feature type="coiled-coil region" evidence="8">
    <location>
        <begin position="376"/>
        <end position="442"/>
    </location>
</feature>
<evidence type="ECO:0000256" key="1">
    <source>
        <dbReference type="ARBA" id="ARBA00004141"/>
    </source>
</evidence>
<dbReference type="GO" id="GO:0007165">
    <property type="term" value="P:signal transduction"/>
    <property type="evidence" value="ECO:0007669"/>
    <property type="project" value="UniProtKB-KW"/>
</dbReference>
<dbReference type="GO" id="GO:0016020">
    <property type="term" value="C:membrane"/>
    <property type="evidence" value="ECO:0007669"/>
    <property type="project" value="UniProtKB-SubCell"/>
</dbReference>
<dbReference type="SUPFAM" id="SSF58104">
    <property type="entry name" value="Methyl-accepting chemotaxis protein (MCP) signaling domain"/>
    <property type="match status" value="1"/>
</dbReference>
<dbReference type="Gene3D" id="1.10.287.950">
    <property type="entry name" value="Methyl-accepting chemotaxis protein"/>
    <property type="match status" value="1"/>
</dbReference>
<dbReference type="PROSITE" id="PS50885">
    <property type="entry name" value="HAMP"/>
    <property type="match status" value="1"/>
</dbReference>
<evidence type="ECO:0000259" key="10">
    <source>
        <dbReference type="PROSITE" id="PS50111"/>
    </source>
</evidence>
<evidence type="ECO:0000256" key="5">
    <source>
        <dbReference type="ARBA" id="ARBA00023224"/>
    </source>
</evidence>
<dbReference type="EMBL" id="SMFU01000007">
    <property type="protein sequence ID" value="TCK08483.1"/>
    <property type="molecule type" value="Genomic_DNA"/>
</dbReference>
<evidence type="ECO:0000256" key="8">
    <source>
        <dbReference type="SAM" id="Coils"/>
    </source>
</evidence>
<feature type="domain" description="Methyl-accepting transducer" evidence="10">
    <location>
        <begin position="344"/>
        <end position="580"/>
    </location>
</feature>
<dbReference type="Proteomes" id="UP000294546">
    <property type="component" value="Unassembled WGS sequence"/>
</dbReference>
<feature type="transmembrane region" description="Helical" evidence="9">
    <location>
        <begin position="12"/>
        <end position="33"/>
    </location>
</feature>
<evidence type="ECO:0000256" key="7">
    <source>
        <dbReference type="PROSITE-ProRule" id="PRU00284"/>
    </source>
</evidence>
<keyword evidence="3 9" id="KW-1133">Transmembrane helix</keyword>
<comment type="caution">
    <text evidence="12">The sequence shown here is derived from an EMBL/GenBank/DDBJ whole genome shotgun (WGS) entry which is preliminary data.</text>
</comment>
<keyword evidence="8" id="KW-0175">Coiled coil</keyword>
<dbReference type="InterPro" id="IPR003660">
    <property type="entry name" value="HAMP_dom"/>
</dbReference>
<dbReference type="SMART" id="SM00304">
    <property type="entry name" value="HAMP"/>
    <property type="match status" value="1"/>
</dbReference>
<keyword evidence="13" id="KW-1185">Reference proteome</keyword>
<dbReference type="RefSeq" id="WP_165900221.1">
    <property type="nucleotide sequence ID" value="NZ_SMFU01000007.1"/>
</dbReference>
<sequence>MPLSRFKLGFKQNLMLVVILTVVGFAALIFLSISSLNSQSRAAERVDTLGRWVIDLSTLRSEVSTLSRLSGDVAEKALPKFKQTQDRILTGLADQGMEGAEVLDGTLDTWLVAQGEEIDAGQAIGVTNADGQRKAVADRLAEFENSLFSFMRKPYQKMQESIASLIEQRSPESFDAFRAAKAELRQTLVELDFVDTFDEPLEAIATEVEGLISLIQAQNQAEIRADAQLEQFNQQVVQRFDQVLAQLAQARSAADSASKTARTTILIAGIGVAAAVLLLLMLTLKRSTKALNTTLTSLEEVAEGNLALRLPVSTGKQDEFDRLGVAVNNLTEQLGSVLNGVKESSSQLQRMSTELSDTLQTQISESEQTESETGSVAAAAEEISQTVAEMANASEETNRLSGEAEAATEKGGAVITGALGSLEEISALFARIHDELNRLNEASSRVDGVTDMINGLAEQTNLLALNAAIEAARAGEAGRGFSVVADEVRSLAEKTVSATSNINDINNNMQGQMNQILSAMEAGQQQVNESRRQGGEAIHEMEQIRSLFGEVSDRNQQQAASIEQIAATAQSIAHSMNAVLDNVSRGSERTREIGSFSSDVVGHAENLQTMTARFRC</sequence>
<reference evidence="12 13" key="1">
    <citation type="submission" date="2019-03" db="EMBL/GenBank/DDBJ databases">
        <title>Genomic Encyclopedia of Archaeal and Bacterial Type Strains, Phase II (KMG-II): from individual species to whole genera.</title>
        <authorList>
            <person name="Goeker M."/>
        </authorList>
    </citation>
    <scope>NUCLEOTIDE SEQUENCE [LARGE SCALE GENOMIC DNA]</scope>
    <source>
        <strain evidence="12 13">DSM 27697</strain>
    </source>
</reference>
<dbReference type="CDD" id="cd06225">
    <property type="entry name" value="HAMP"/>
    <property type="match status" value="1"/>
</dbReference>
<evidence type="ECO:0000313" key="12">
    <source>
        <dbReference type="EMBL" id="TCK08483.1"/>
    </source>
</evidence>
<dbReference type="InterPro" id="IPR004089">
    <property type="entry name" value="MCPsignal_dom"/>
</dbReference>
<keyword evidence="4 9" id="KW-0472">Membrane</keyword>
<dbReference type="AlphaFoldDB" id="A0A4R1GMT5"/>
<evidence type="ECO:0000256" key="2">
    <source>
        <dbReference type="ARBA" id="ARBA00022692"/>
    </source>
</evidence>
<comment type="subcellular location">
    <subcellularLocation>
        <location evidence="1">Membrane</location>
        <topology evidence="1">Multi-pass membrane protein</topology>
    </subcellularLocation>
</comment>
<feature type="transmembrane region" description="Helical" evidence="9">
    <location>
        <begin position="265"/>
        <end position="284"/>
    </location>
</feature>
<evidence type="ECO:0000256" key="6">
    <source>
        <dbReference type="ARBA" id="ARBA00029447"/>
    </source>
</evidence>
<dbReference type="PROSITE" id="PS50111">
    <property type="entry name" value="CHEMOTAXIS_TRANSDUC_2"/>
    <property type="match status" value="1"/>
</dbReference>
<accession>A0A4R1GMT5</accession>
<evidence type="ECO:0000256" key="3">
    <source>
        <dbReference type="ARBA" id="ARBA00022989"/>
    </source>
</evidence>
<dbReference type="PANTHER" id="PTHR32089:SF119">
    <property type="entry name" value="METHYL-ACCEPTING CHEMOTAXIS PROTEIN CTPL"/>
    <property type="match status" value="1"/>
</dbReference>
<evidence type="ECO:0000256" key="4">
    <source>
        <dbReference type="ARBA" id="ARBA00023136"/>
    </source>
</evidence>
<feature type="domain" description="HAMP" evidence="11">
    <location>
        <begin position="285"/>
        <end position="339"/>
    </location>
</feature>
<dbReference type="PANTHER" id="PTHR32089">
    <property type="entry name" value="METHYL-ACCEPTING CHEMOTAXIS PROTEIN MCPB"/>
    <property type="match status" value="1"/>
</dbReference>
<keyword evidence="2 9" id="KW-0812">Transmembrane</keyword>
<evidence type="ECO:0000259" key="11">
    <source>
        <dbReference type="PROSITE" id="PS50885"/>
    </source>
</evidence>
<dbReference type="Pfam" id="PF00015">
    <property type="entry name" value="MCPsignal"/>
    <property type="match status" value="1"/>
</dbReference>
<evidence type="ECO:0000256" key="9">
    <source>
        <dbReference type="SAM" id="Phobius"/>
    </source>
</evidence>
<keyword evidence="5 7" id="KW-0807">Transducer</keyword>
<name>A0A4R1GMT5_9GAMM</name>